<dbReference type="EMBL" id="PQFF01000163">
    <property type="protein sequence ID" value="RHZ77783.1"/>
    <property type="molecule type" value="Genomic_DNA"/>
</dbReference>
<protein>
    <submittedName>
        <fullName evidence="1">Uncharacterized protein</fullName>
    </submittedName>
</protein>
<evidence type="ECO:0000313" key="1">
    <source>
        <dbReference type="EMBL" id="RHZ77783.1"/>
    </source>
</evidence>
<comment type="caution">
    <text evidence="1">The sequence shown here is derived from an EMBL/GenBank/DDBJ whole genome shotgun (WGS) entry which is preliminary data.</text>
</comment>
<dbReference type="AlphaFoldDB" id="A0A397IY23"/>
<gene>
    <name evidence="1" type="ORF">Glove_173g35</name>
</gene>
<sequence length="62" mass="7216">MPDISQNATIKDIIISAIHAQLNADWNFKLIPYDEFQGIKQKAIYYVLKFGILEIDNGKERY</sequence>
<evidence type="ECO:0000313" key="2">
    <source>
        <dbReference type="Proteomes" id="UP000266861"/>
    </source>
</evidence>
<keyword evidence="2" id="KW-1185">Reference proteome</keyword>
<organism evidence="1 2">
    <name type="scientific">Diversispora epigaea</name>
    <dbReference type="NCBI Taxonomy" id="1348612"/>
    <lineage>
        <taxon>Eukaryota</taxon>
        <taxon>Fungi</taxon>
        <taxon>Fungi incertae sedis</taxon>
        <taxon>Mucoromycota</taxon>
        <taxon>Glomeromycotina</taxon>
        <taxon>Glomeromycetes</taxon>
        <taxon>Diversisporales</taxon>
        <taxon>Diversisporaceae</taxon>
        <taxon>Diversispora</taxon>
    </lineage>
</organism>
<proteinExistence type="predicted"/>
<accession>A0A397IY23</accession>
<dbReference type="Proteomes" id="UP000266861">
    <property type="component" value="Unassembled WGS sequence"/>
</dbReference>
<name>A0A397IY23_9GLOM</name>
<reference evidence="1 2" key="1">
    <citation type="submission" date="2018-08" db="EMBL/GenBank/DDBJ databases">
        <title>Genome and evolution of the arbuscular mycorrhizal fungus Diversispora epigaea (formerly Glomus versiforme) and its bacterial endosymbionts.</title>
        <authorList>
            <person name="Sun X."/>
            <person name="Fei Z."/>
            <person name="Harrison M."/>
        </authorList>
    </citation>
    <scope>NUCLEOTIDE SEQUENCE [LARGE SCALE GENOMIC DNA]</scope>
    <source>
        <strain evidence="1 2">IT104</strain>
    </source>
</reference>